<keyword evidence="6 9" id="KW-0472">Membrane</keyword>
<evidence type="ECO:0000256" key="4">
    <source>
        <dbReference type="ARBA" id="ARBA00022824"/>
    </source>
</evidence>
<dbReference type="GeneID" id="92208816"/>
<organism evidence="11 12">
    <name type="scientific">Lodderomyces beijingensis</name>
    <dbReference type="NCBI Taxonomy" id="1775926"/>
    <lineage>
        <taxon>Eukaryota</taxon>
        <taxon>Fungi</taxon>
        <taxon>Dikarya</taxon>
        <taxon>Ascomycota</taxon>
        <taxon>Saccharomycotina</taxon>
        <taxon>Pichiomycetes</taxon>
        <taxon>Debaryomycetaceae</taxon>
        <taxon>Candida/Lodderomyces clade</taxon>
        <taxon>Lodderomyces</taxon>
    </lineage>
</organism>
<comment type="similarity">
    <text evidence="8">Belongs to the IRC22 family.</text>
</comment>
<dbReference type="RefSeq" id="XP_066830558.1">
    <property type="nucleotide sequence ID" value="XM_066973751.1"/>
</dbReference>
<evidence type="ECO:0000256" key="6">
    <source>
        <dbReference type="ARBA" id="ARBA00023136"/>
    </source>
</evidence>
<evidence type="ECO:0000256" key="1">
    <source>
        <dbReference type="ARBA" id="ARBA00004115"/>
    </source>
</evidence>
<dbReference type="EMBL" id="OZ022408">
    <property type="protein sequence ID" value="CAK9439520.1"/>
    <property type="molecule type" value="Genomic_DNA"/>
</dbReference>
<comment type="subcellular location">
    <subcellularLocation>
        <location evidence="1">Endoplasmic reticulum membrane</location>
        <topology evidence="1">Single-pass type I membrane protein</topology>
    </subcellularLocation>
</comment>
<keyword evidence="4" id="KW-0256">Endoplasmic reticulum</keyword>
<dbReference type="InterPro" id="IPR005595">
    <property type="entry name" value="TRAP_alpha"/>
</dbReference>
<protein>
    <recommendedName>
        <fullName evidence="13">Increased recombination centers protein 22</fullName>
    </recommendedName>
</protein>
<evidence type="ECO:0000256" key="9">
    <source>
        <dbReference type="SAM" id="Phobius"/>
    </source>
</evidence>
<dbReference type="Pfam" id="PF03896">
    <property type="entry name" value="TRAP_alpha"/>
    <property type="match status" value="1"/>
</dbReference>
<evidence type="ECO:0000256" key="2">
    <source>
        <dbReference type="ARBA" id="ARBA00022692"/>
    </source>
</evidence>
<evidence type="ECO:0000313" key="12">
    <source>
        <dbReference type="Proteomes" id="UP001497383"/>
    </source>
</evidence>
<evidence type="ECO:0000313" key="11">
    <source>
        <dbReference type="EMBL" id="CAK9439520.1"/>
    </source>
</evidence>
<keyword evidence="5 9" id="KW-1133">Transmembrane helix</keyword>
<keyword evidence="3 10" id="KW-0732">Signal</keyword>
<feature type="signal peptide" evidence="10">
    <location>
        <begin position="1"/>
        <end position="20"/>
    </location>
</feature>
<proteinExistence type="inferred from homology"/>
<evidence type="ECO:0000256" key="5">
    <source>
        <dbReference type="ARBA" id="ARBA00022989"/>
    </source>
</evidence>
<reference evidence="11 12" key="1">
    <citation type="submission" date="2024-03" db="EMBL/GenBank/DDBJ databases">
        <authorList>
            <person name="Brejova B."/>
        </authorList>
    </citation>
    <scope>NUCLEOTIDE SEQUENCE [LARGE SCALE GENOMIC DNA]</scope>
    <source>
        <strain evidence="11 12">CBS 14171</strain>
    </source>
</reference>
<accession>A0ABP0ZQL4</accession>
<gene>
    <name evidence="11" type="ORF">LODBEIA_P36200</name>
</gene>
<feature type="chain" id="PRO_5045315127" description="Increased recombination centers protein 22" evidence="10">
    <location>
        <begin position="21"/>
        <end position="242"/>
    </location>
</feature>
<feature type="transmembrane region" description="Helical" evidence="9">
    <location>
        <begin position="161"/>
        <end position="180"/>
    </location>
</feature>
<evidence type="ECO:0000256" key="3">
    <source>
        <dbReference type="ARBA" id="ARBA00022729"/>
    </source>
</evidence>
<dbReference type="PANTHER" id="PTHR12924:SF0">
    <property type="entry name" value="TRANSLOCON-ASSOCIATED PROTEIN SUBUNIT ALPHA"/>
    <property type="match status" value="1"/>
</dbReference>
<sequence>MKFFNFFAAAALTSIASVSAYETTEKQVVDILIDYSITQTPELTRNDVAEWINGDEVTIEYHVNNNEAEEITVIGVTGQFTNPVTNEVVTNLTQGRVGPLTIAPGTSGSFKQNIGIDLVPDNYELVPQVFIAHQDLIKVIPCRGQLASVSDKVISFLDPRLIFLELVLLASLGGVAYLAYEIWGKKYLHGVSAAKAKKTQVSAPASAGAGAGAGAGASTASGYNVDWLPEGHLKQKKTKKVA</sequence>
<keyword evidence="12" id="KW-1185">Reference proteome</keyword>
<evidence type="ECO:0000256" key="8">
    <source>
        <dbReference type="ARBA" id="ARBA00038311"/>
    </source>
</evidence>
<evidence type="ECO:0000256" key="7">
    <source>
        <dbReference type="ARBA" id="ARBA00037565"/>
    </source>
</evidence>
<dbReference type="Proteomes" id="UP001497383">
    <property type="component" value="Chromosome 4"/>
</dbReference>
<name>A0ABP0ZQL4_9ASCO</name>
<dbReference type="PANTHER" id="PTHR12924">
    <property type="entry name" value="TRANSLOCON-ASSOCIATED PROTEIN, ALPHA SUBUNIT"/>
    <property type="match status" value="1"/>
</dbReference>
<comment type="function">
    <text evidence="7">Is probably involved in a pathway contributing to genomic integrity.</text>
</comment>
<evidence type="ECO:0000256" key="10">
    <source>
        <dbReference type="SAM" id="SignalP"/>
    </source>
</evidence>
<evidence type="ECO:0008006" key="13">
    <source>
        <dbReference type="Google" id="ProtNLM"/>
    </source>
</evidence>
<keyword evidence="2 9" id="KW-0812">Transmembrane</keyword>